<feature type="coiled-coil region" evidence="5">
    <location>
        <begin position="395"/>
        <end position="422"/>
    </location>
</feature>
<protein>
    <submittedName>
        <fullName evidence="10">HAMP domain-containing protein</fullName>
    </submittedName>
</protein>
<keyword evidence="2" id="KW-0145">Chemotaxis</keyword>
<dbReference type="PANTHER" id="PTHR43531">
    <property type="entry name" value="PROTEIN ICFG"/>
    <property type="match status" value="1"/>
</dbReference>
<dbReference type="Pfam" id="PF00672">
    <property type="entry name" value="HAMP"/>
    <property type="match status" value="1"/>
</dbReference>
<keyword evidence="7" id="KW-0812">Transmembrane</keyword>
<feature type="transmembrane region" description="Helical" evidence="7">
    <location>
        <begin position="349"/>
        <end position="369"/>
    </location>
</feature>
<dbReference type="PROSITE" id="PS50111">
    <property type="entry name" value="CHEMOTAXIS_TRANSDUC_2"/>
    <property type="match status" value="1"/>
</dbReference>
<comment type="subcellular location">
    <subcellularLocation>
        <location evidence="1">Membrane</location>
    </subcellularLocation>
</comment>
<dbReference type="PANTHER" id="PTHR43531:SF11">
    <property type="entry name" value="METHYL-ACCEPTING CHEMOTAXIS PROTEIN 3"/>
    <property type="match status" value="1"/>
</dbReference>
<gene>
    <name evidence="10" type="ORF">DYI37_07085</name>
</gene>
<evidence type="ECO:0000256" key="7">
    <source>
        <dbReference type="SAM" id="Phobius"/>
    </source>
</evidence>
<dbReference type="GO" id="GO:0005886">
    <property type="term" value="C:plasma membrane"/>
    <property type="evidence" value="ECO:0007669"/>
    <property type="project" value="TreeGrafter"/>
</dbReference>
<accession>A0A371X4H6</accession>
<evidence type="ECO:0000256" key="2">
    <source>
        <dbReference type="ARBA" id="ARBA00022500"/>
    </source>
</evidence>
<comment type="similarity">
    <text evidence="3">Belongs to the methyl-accepting chemotaxis (MCP) protein family.</text>
</comment>
<sequence length="729" mass="76727">MRQIHRSDQRRFSLELRTLRLTVKTKLIASFATILALMGGSGYLAVQSLGNSNDTFAEFVDGPFTQVQNGRAIRQQVTDIGRIAGRAYLSSSPEEQQRYIAEAKEAGVRIQERMDNLIGSFDEAERQANADLPPLYDTFRDIAGRTIELNAAANGQAAMTALDSTKDEYASVLASATSLRDTIQKEMSASALAASANPVASRQMGEALALANRVVAQTTEARLGAVAAAAQVEPDLVREASAEARSTIEQLATDMKALAANPQVASLTGTPAAALSTEIASFSAALDAEIQNALLFKQDSAMTALLDEFSPIAAQLDTKLQQIAAASDEDAAASKAASDVAYASMRMTLIGLIIGAIVLGAAAAMWMALSISRSLNRAVEVAKAIGSGDLTQDIKVRGNDELADLQHAMADMNENLRRIVSDVTSSANQVASGSQQSSSTAEQLSQGSTEQAAATEQASAAMEEMAANIRQTSQNAAQTEKIASQARINADKSGTAVTNSVGAMRTIADRIQIVQEIARQTDLLALNAAIEAARAGEHGKGFAVVAAEVRKLAERSQQAAAEIGELSTSTLNISEEAGRMLQELIPDIQKTSDLVSEISAACREQNSGAEQINQAIQQLDQVTQQNASAANEMSATAEQLSAQAATLNERASFFTIDGTATRVAAPVSAPKADIRGLHAKVETYAKSRHQVSVKPAKPAKGQSEAKASKSGGFDLDMGGEDGDFDRMSA</sequence>
<feature type="coiled-coil region" evidence="5">
    <location>
        <begin position="612"/>
        <end position="650"/>
    </location>
</feature>
<dbReference type="CDD" id="cd06225">
    <property type="entry name" value="HAMP"/>
    <property type="match status" value="1"/>
</dbReference>
<keyword evidence="7" id="KW-1133">Transmembrane helix</keyword>
<dbReference type="InterPro" id="IPR051310">
    <property type="entry name" value="MCP_chemotaxis"/>
</dbReference>
<feature type="region of interest" description="Disordered" evidence="6">
    <location>
        <begin position="686"/>
        <end position="729"/>
    </location>
</feature>
<feature type="domain" description="HAMP" evidence="9">
    <location>
        <begin position="369"/>
        <end position="421"/>
    </location>
</feature>
<dbReference type="AlphaFoldDB" id="A0A371X4H6"/>
<keyword evidence="5" id="KW-0175">Coiled coil</keyword>
<dbReference type="InterPro" id="IPR004089">
    <property type="entry name" value="MCPsignal_dom"/>
</dbReference>
<feature type="compositionally biased region" description="Polar residues" evidence="6">
    <location>
        <begin position="427"/>
        <end position="447"/>
    </location>
</feature>
<evidence type="ECO:0000256" key="3">
    <source>
        <dbReference type="ARBA" id="ARBA00029447"/>
    </source>
</evidence>
<feature type="compositionally biased region" description="Low complexity" evidence="6">
    <location>
        <begin position="448"/>
        <end position="467"/>
    </location>
</feature>
<dbReference type="GO" id="GO:0007165">
    <property type="term" value="P:signal transduction"/>
    <property type="evidence" value="ECO:0007669"/>
    <property type="project" value="UniProtKB-KW"/>
</dbReference>
<feature type="transmembrane region" description="Helical" evidence="7">
    <location>
        <begin position="27"/>
        <end position="46"/>
    </location>
</feature>
<dbReference type="Gene3D" id="1.10.287.950">
    <property type="entry name" value="Methyl-accepting chemotaxis protein"/>
    <property type="match status" value="1"/>
</dbReference>
<dbReference type="SMART" id="SM00283">
    <property type="entry name" value="MA"/>
    <property type="match status" value="1"/>
</dbReference>
<evidence type="ECO:0000259" key="8">
    <source>
        <dbReference type="PROSITE" id="PS50111"/>
    </source>
</evidence>
<dbReference type="SMART" id="SM00304">
    <property type="entry name" value="HAMP"/>
    <property type="match status" value="1"/>
</dbReference>
<dbReference type="FunFam" id="1.10.287.950:FF:000001">
    <property type="entry name" value="Methyl-accepting chemotaxis sensory transducer"/>
    <property type="match status" value="1"/>
</dbReference>
<keyword evidence="7" id="KW-0472">Membrane</keyword>
<dbReference type="EMBL" id="QURL01000003">
    <property type="protein sequence ID" value="RFC64120.1"/>
    <property type="molecule type" value="Genomic_DNA"/>
</dbReference>
<organism evidence="10 11">
    <name type="scientific">Fulvimarina endophytica</name>
    <dbReference type="NCBI Taxonomy" id="2293836"/>
    <lineage>
        <taxon>Bacteria</taxon>
        <taxon>Pseudomonadati</taxon>
        <taxon>Pseudomonadota</taxon>
        <taxon>Alphaproteobacteria</taxon>
        <taxon>Hyphomicrobiales</taxon>
        <taxon>Aurantimonadaceae</taxon>
        <taxon>Fulvimarina</taxon>
    </lineage>
</organism>
<evidence type="ECO:0000256" key="4">
    <source>
        <dbReference type="PROSITE-ProRule" id="PRU00284"/>
    </source>
</evidence>
<dbReference type="Proteomes" id="UP000264310">
    <property type="component" value="Unassembled WGS sequence"/>
</dbReference>
<dbReference type="SUPFAM" id="SSF58104">
    <property type="entry name" value="Methyl-accepting chemotaxis protein (MCP) signaling domain"/>
    <property type="match status" value="1"/>
</dbReference>
<proteinExistence type="inferred from homology"/>
<name>A0A371X4H6_9HYPH</name>
<evidence type="ECO:0000256" key="5">
    <source>
        <dbReference type="SAM" id="Coils"/>
    </source>
</evidence>
<keyword evidence="4" id="KW-0807">Transducer</keyword>
<evidence type="ECO:0000259" key="9">
    <source>
        <dbReference type="PROSITE" id="PS50885"/>
    </source>
</evidence>
<keyword evidence="11" id="KW-1185">Reference proteome</keyword>
<evidence type="ECO:0000256" key="1">
    <source>
        <dbReference type="ARBA" id="ARBA00004370"/>
    </source>
</evidence>
<dbReference type="Pfam" id="PF00015">
    <property type="entry name" value="MCPsignal"/>
    <property type="match status" value="1"/>
</dbReference>
<dbReference type="GO" id="GO:0004888">
    <property type="term" value="F:transmembrane signaling receptor activity"/>
    <property type="evidence" value="ECO:0007669"/>
    <property type="project" value="TreeGrafter"/>
</dbReference>
<dbReference type="PROSITE" id="PS50885">
    <property type="entry name" value="HAMP"/>
    <property type="match status" value="1"/>
</dbReference>
<feature type="domain" description="Methyl-accepting transducer" evidence="8">
    <location>
        <begin position="426"/>
        <end position="641"/>
    </location>
</feature>
<evidence type="ECO:0000313" key="11">
    <source>
        <dbReference type="Proteomes" id="UP000264310"/>
    </source>
</evidence>
<evidence type="ECO:0000313" key="10">
    <source>
        <dbReference type="EMBL" id="RFC64120.1"/>
    </source>
</evidence>
<evidence type="ECO:0000256" key="6">
    <source>
        <dbReference type="SAM" id="MobiDB-lite"/>
    </source>
</evidence>
<dbReference type="InterPro" id="IPR003660">
    <property type="entry name" value="HAMP_dom"/>
</dbReference>
<comment type="caution">
    <text evidence="10">The sequence shown here is derived from an EMBL/GenBank/DDBJ whole genome shotgun (WGS) entry which is preliminary data.</text>
</comment>
<feature type="region of interest" description="Disordered" evidence="6">
    <location>
        <begin position="427"/>
        <end position="494"/>
    </location>
</feature>
<feature type="compositionally biased region" description="Polar residues" evidence="6">
    <location>
        <begin position="469"/>
        <end position="482"/>
    </location>
</feature>
<reference evidence="10 11" key="1">
    <citation type="submission" date="2018-08" db="EMBL/GenBank/DDBJ databases">
        <title>Fulvimarina sp. 85, whole genome shotgun sequence.</title>
        <authorList>
            <person name="Tuo L."/>
        </authorList>
    </citation>
    <scope>NUCLEOTIDE SEQUENCE [LARGE SCALE GENOMIC DNA]</scope>
    <source>
        <strain evidence="10 11">85</strain>
    </source>
</reference>
<dbReference type="GO" id="GO:0006935">
    <property type="term" value="P:chemotaxis"/>
    <property type="evidence" value="ECO:0007669"/>
    <property type="project" value="UniProtKB-KW"/>
</dbReference>